<evidence type="ECO:0000313" key="4">
    <source>
        <dbReference type="Proteomes" id="UP000054937"/>
    </source>
</evidence>
<sequence>MSQIQRLDQYDKLQILQLFKKQEQQAQSFTECAQFQQKPQLVLERLQLKKEELENFQESQERKKLQLSQNQQNNSNLQQIDNPQFLLQYKITFSTIIVKLYIYSQALYLYQEPNPYYNLAYDIGQGIQEIKSIYDQLAYKVKKEWESYRHFGMKYDNQDLFLMQKDKSLQEFPNLLEALSIFMSNQIQQKIYKHEFEQIIINDSIQNLHNDIKNADPFLNMKAYIQQHNLHMELEKNLGNKYKSILPTNIKLNPCFSSPLYTDQKDQLCQIAKVSFLQGFVNRIRNKSSRVDLLSSGFGFVIAVSDLEDCMNFLNKNLRNYMEKQLSMRLDTCNYIYQAQQNQINSQKKIIEGLKLVIEDLKLANQIKIDSEVHKKGNNMISDLSILRKNLTDIKLLTFGVEKKIRQQLRNEMLSEFQQIQTLINQFLHKYQEYKDKLTRKVKSDITDIERMLMQEIKKARTFGEDLSQSSLQESLKRTEQTSQLSEQQQKLKMETKINEQQQTILKYQHLQDTMVNTQDEKNKLKGRIVELHEMISNLQDNHKKINLDLVDTTVEKNKVEKKKSDFKIKIDILEKKNKDLIIENQELKNRINEYENAHKNKNINYDLNFQKNFQNSNAFNQIPRNTYFQNENNNNYKNDLLQSQNQNHLSTNLINNSSKINKNEVRHYQSQIASLNSKLTTQLDDLCKFSYDILQNDTLDNRKQNQSKQMGQIKTISNLQLDDQQFSSHSMNNPLFSTTDKKNRQSLKFPLIQNPQQSNNSQNQSFSLINQNKISPDSQRSMVQPAQKRNNSLINFRPNSKVQNKRHKNSESIQNSTEYDLNKQQQQQINQNTQEGNKINFQNLYINLPSNKKQQNNQKSNKVSNQQQGQTGPFYDIQQQSNTQNINNNDKNLQFHLKTSSFIYNEENQKENTIAVFHYNKCSKSRQTIELLKQYINEEEEDYKIKEIYYLENKEIDAETLQDLLKLLKTDNIRTIIRDNEKQYKENNLQSLQDNDPKLFEYIIENPILLQRPIIIFRDQATIGRPPSNALKLIQQI</sequence>
<dbReference type="InterPro" id="IPR036249">
    <property type="entry name" value="Thioredoxin-like_sf"/>
</dbReference>
<dbReference type="Proteomes" id="UP000054937">
    <property type="component" value="Unassembled WGS sequence"/>
</dbReference>
<dbReference type="PANTHER" id="PTHR30041:SF4">
    <property type="entry name" value="ARSENATE REDUCTASE"/>
    <property type="match status" value="1"/>
</dbReference>
<feature type="compositionally biased region" description="Low complexity" evidence="2">
    <location>
        <begin position="853"/>
        <end position="869"/>
    </location>
</feature>
<dbReference type="PANTHER" id="PTHR30041">
    <property type="entry name" value="ARSENATE REDUCTASE"/>
    <property type="match status" value="1"/>
</dbReference>
<dbReference type="OrthoDB" id="297026at2759"/>
<feature type="coiled-coil region" evidence="1">
    <location>
        <begin position="43"/>
        <end position="70"/>
    </location>
</feature>
<reference evidence="3 4" key="1">
    <citation type="journal article" date="2015" name="Sci. Rep.">
        <title>Genome of the facultative scuticociliatosis pathogen Pseudocohnilembus persalinus provides insight into its virulence through horizontal gene transfer.</title>
        <authorList>
            <person name="Xiong J."/>
            <person name="Wang G."/>
            <person name="Cheng J."/>
            <person name="Tian M."/>
            <person name="Pan X."/>
            <person name="Warren A."/>
            <person name="Jiang C."/>
            <person name="Yuan D."/>
            <person name="Miao W."/>
        </authorList>
    </citation>
    <scope>NUCLEOTIDE SEQUENCE [LARGE SCALE GENOMIC DNA]</scope>
    <source>
        <strain evidence="3">36N120E</strain>
    </source>
</reference>
<comment type="caution">
    <text evidence="3">The sequence shown here is derived from an EMBL/GenBank/DDBJ whole genome shotgun (WGS) entry which is preliminary data.</text>
</comment>
<dbReference type="AlphaFoldDB" id="A0A0V0QNC5"/>
<evidence type="ECO:0000313" key="3">
    <source>
        <dbReference type="EMBL" id="KRX03787.1"/>
    </source>
</evidence>
<dbReference type="SUPFAM" id="SSF52833">
    <property type="entry name" value="Thioredoxin-like"/>
    <property type="match status" value="1"/>
</dbReference>
<feature type="compositionally biased region" description="Polar residues" evidence="2">
    <location>
        <begin position="776"/>
        <end position="803"/>
    </location>
</feature>
<protein>
    <submittedName>
        <fullName evidence="3">Thioredoxin-like fold</fullName>
    </submittedName>
</protein>
<keyword evidence="1" id="KW-0175">Coiled coil</keyword>
<feature type="region of interest" description="Disordered" evidence="2">
    <location>
        <begin position="776"/>
        <end position="830"/>
    </location>
</feature>
<dbReference type="Pfam" id="PF03960">
    <property type="entry name" value="ArsC"/>
    <property type="match status" value="1"/>
</dbReference>
<evidence type="ECO:0000256" key="2">
    <source>
        <dbReference type="SAM" id="MobiDB-lite"/>
    </source>
</evidence>
<accession>A0A0V0QNC5</accession>
<dbReference type="InParanoid" id="A0A0V0QNC5"/>
<feature type="region of interest" description="Disordered" evidence="2">
    <location>
        <begin position="469"/>
        <end position="489"/>
    </location>
</feature>
<gene>
    <name evidence="3" type="ORF">PPERSA_04295</name>
</gene>
<evidence type="ECO:0000256" key="1">
    <source>
        <dbReference type="SAM" id="Coils"/>
    </source>
</evidence>
<organism evidence="3 4">
    <name type="scientific">Pseudocohnilembus persalinus</name>
    <name type="common">Ciliate</name>
    <dbReference type="NCBI Taxonomy" id="266149"/>
    <lineage>
        <taxon>Eukaryota</taxon>
        <taxon>Sar</taxon>
        <taxon>Alveolata</taxon>
        <taxon>Ciliophora</taxon>
        <taxon>Intramacronucleata</taxon>
        <taxon>Oligohymenophorea</taxon>
        <taxon>Scuticociliatia</taxon>
        <taxon>Philasterida</taxon>
        <taxon>Pseudocohnilembidae</taxon>
        <taxon>Pseudocohnilembus</taxon>
    </lineage>
</organism>
<dbReference type="InterPro" id="IPR006660">
    <property type="entry name" value="Arsenate_reductase-like"/>
</dbReference>
<feature type="region of interest" description="Disordered" evidence="2">
    <location>
        <begin position="853"/>
        <end position="874"/>
    </location>
</feature>
<dbReference type="PROSITE" id="PS51353">
    <property type="entry name" value="ARSC"/>
    <property type="match status" value="1"/>
</dbReference>
<feature type="coiled-coil region" evidence="1">
    <location>
        <begin position="508"/>
        <end position="605"/>
    </location>
</feature>
<name>A0A0V0QNC5_PSEPJ</name>
<keyword evidence="4" id="KW-1185">Reference proteome</keyword>
<dbReference type="Gene3D" id="3.40.30.10">
    <property type="entry name" value="Glutaredoxin"/>
    <property type="match status" value="1"/>
</dbReference>
<dbReference type="EMBL" id="LDAU01000126">
    <property type="protein sequence ID" value="KRX03787.1"/>
    <property type="molecule type" value="Genomic_DNA"/>
</dbReference>
<proteinExistence type="predicted"/>